<gene>
    <name evidence="2" type="ORF">WMY93_018189</name>
</gene>
<dbReference type="Pfam" id="PF15558">
    <property type="entry name" value="DUF4659"/>
    <property type="match status" value="2"/>
</dbReference>
<reference evidence="3" key="1">
    <citation type="submission" date="2024-04" db="EMBL/GenBank/DDBJ databases">
        <title>Salinicola lusitanus LLJ914,a marine bacterium isolated from the Okinawa Trough.</title>
        <authorList>
            <person name="Li J."/>
        </authorList>
    </citation>
    <scope>NUCLEOTIDE SEQUENCE [LARGE SCALE GENOMIC DNA]</scope>
</reference>
<name>A0AAW0NN59_9GOBI</name>
<accession>A0AAW0NN59</accession>
<dbReference type="InterPro" id="IPR029090">
    <property type="entry name" value="DUF4659"/>
</dbReference>
<evidence type="ECO:0000313" key="3">
    <source>
        <dbReference type="Proteomes" id="UP001460270"/>
    </source>
</evidence>
<dbReference type="EMBL" id="JBBPFD010000013">
    <property type="protein sequence ID" value="KAK7901420.1"/>
    <property type="molecule type" value="Genomic_DNA"/>
</dbReference>
<sequence length="259" mass="30685">MSSNKEHDRSTLCSISLGDLRQSPATERKLESITTAINKEMNVTVSEEDKKIAALMLARHEEEQLRLELSYKEEQERHEARHRQEAEKMEAEKKRLTRCTFRGIRERVAQEEEQIQRAKLRAHCRTQKNSCTKEYCTKRVRGGWRKHSARFGDEQEQSHAGEAEEQTREMCHQLVREKLQAEEEQARRVRESCVVMKEWKIERLRRQREQIQEEAHRLARASFQLRDRVRQHTNNNSSNFDQMVKEAQLNAAVGHLKLV</sequence>
<proteinExistence type="predicted"/>
<keyword evidence="1" id="KW-0175">Coiled coil</keyword>
<feature type="coiled-coil region" evidence="1">
    <location>
        <begin position="57"/>
        <end position="121"/>
    </location>
</feature>
<evidence type="ECO:0000256" key="1">
    <source>
        <dbReference type="SAM" id="Coils"/>
    </source>
</evidence>
<keyword evidence="3" id="KW-1185">Reference proteome</keyword>
<feature type="coiled-coil region" evidence="1">
    <location>
        <begin position="164"/>
        <end position="221"/>
    </location>
</feature>
<dbReference type="PANTHER" id="PTHR33663:SF3">
    <property type="entry name" value="COILED-COIL DOMAIN-CONTAINING PROTEIN 185"/>
    <property type="match status" value="1"/>
</dbReference>
<dbReference type="Proteomes" id="UP001460270">
    <property type="component" value="Unassembled WGS sequence"/>
</dbReference>
<organism evidence="2 3">
    <name type="scientific">Mugilogobius chulae</name>
    <name type="common">yellowstripe goby</name>
    <dbReference type="NCBI Taxonomy" id="88201"/>
    <lineage>
        <taxon>Eukaryota</taxon>
        <taxon>Metazoa</taxon>
        <taxon>Chordata</taxon>
        <taxon>Craniata</taxon>
        <taxon>Vertebrata</taxon>
        <taxon>Euteleostomi</taxon>
        <taxon>Actinopterygii</taxon>
        <taxon>Neopterygii</taxon>
        <taxon>Teleostei</taxon>
        <taxon>Neoteleostei</taxon>
        <taxon>Acanthomorphata</taxon>
        <taxon>Gobiaria</taxon>
        <taxon>Gobiiformes</taxon>
        <taxon>Gobioidei</taxon>
        <taxon>Gobiidae</taxon>
        <taxon>Gobionellinae</taxon>
        <taxon>Mugilogobius</taxon>
    </lineage>
</organism>
<comment type="caution">
    <text evidence="2">The sequence shown here is derived from an EMBL/GenBank/DDBJ whole genome shotgun (WGS) entry which is preliminary data.</text>
</comment>
<protein>
    <submittedName>
        <fullName evidence="2">Uncharacterized protein</fullName>
    </submittedName>
</protein>
<dbReference type="AlphaFoldDB" id="A0AAW0NN59"/>
<evidence type="ECO:0000313" key="2">
    <source>
        <dbReference type="EMBL" id="KAK7901420.1"/>
    </source>
</evidence>
<dbReference type="PANTHER" id="PTHR33663">
    <property type="entry name" value="COILED-COIL DOMAIN-CONTAINING PROTEIN 177"/>
    <property type="match status" value="1"/>
</dbReference>